<evidence type="ECO:0000313" key="3">
    <source>
        <dbReference type="Proteomes" id="UP000015453"/>
    </source>
</evidence>
<dbReference type="PANTHER" id="PTHR31680">
    <property type="entry name" value="LONGIFOLIA PROTEIN"/>
    <property type="match status" value="1"/>
</dbReference>
<feature type="domain" description="DUF4378" evidence="1">
    <location>
        <begin position="119"/>
        <end position="242"/>
    </location>
</feature>
<organism evidence="2 3">
    <name type="scientific">Genlisea aurea</name>
    <dbReference type="NCBI Taxonomy" id="192259"/>
    <lineage>
        <taxon>Eukaryota</taxon>
        <taxon>Viridiplantae</taxon>
        <taxon>Streptophyta</taxon>
        <taxon>Embryophyta</taxon>
        <taxon>Tracheophyta</taxon>
        <taxon>Spermatophyta</taxon>
        <taxon>Magnoliopsida</taxon>
        <taxon>eudicotyledons</taxon>
        <taxon>Gunneridae</taxon>
        <taxon>Pentapetalae</taxon>
        <taxon>asterids</taxon>
        <taxon>lamiids</taxon>
        <taxon>Lamiales</taxon>
        <taxon>Lentibulariaceae</taxon>
        <taxon>Genlisea</taxon>
    </lineage>
</organism>
<evidence type="ECO:0000259" key="1">
    <source>
        <dbReference type="Pfam" id="PF14309"/>
    </source>
</evidence>
<evidence type="ECO:0000313" key="2">
    <source>
        <dbReference type="EMBL" id="EPS70195.1"/>
    </source>
</evidence>
<reference evidence="2 3" key="1">
    <citation type="journal article" date="2013" name="BMC Genomics">
        <title>The miniature genome of a carnivorous plant Genlisea aurea contains a low number of genes and short non-coding sequences.</title>
        <authorList>
            <person name="Leushkin E.V."/>
            <person name="Sutormin R.A."/>
            <person name="Nabieva E.R."/>
            <person name="Penin A.A."/>
            <person name="Kondrashov A.S."/>
            <person name="Logacheva M.D."/>
        </authorList>
    </citation>
    <scope>NUCLEOTIDE SEQUENCE [LARGE SCALE GENOMIC DNA]</scope>
</reference>
<name>S8CTL9_9LAMI</name>
<keyword evidence="3" id="KW-1185">Reference proteome</keyword>
<sequence>MGLEAFPEAIAKSRETMLYKVSLKSQKATANSVNDPTAGLNEAQNCVRCSPKTYTVCKEFNRSNKGLRALKQMLEDQTEDCIRYLSDRFNSSRLELVQSSWILGDSKMFEDPEEMEEDPIKARKWKLKEKNDKKNLSQKNIAERIVLDMENEILIRKLTMGGLFKSKRERANLQTIMKEVSLEIGHRCNMPCWNLYDEDDSMIKLLSAELKYQLEDWKDFGDEVPYLVLDIERHIFKDLMNEVVIG</sequence>
<accession>S8CTL9</accession>
<dbReference type="InterPro" id="IPR025486">
    <property type="entry name" value="DUF4378"/>
</dbReference>
<gene>
    <name evidence="2" type="ORF">M569_04572</name>
</gene>
<dbReference type="Pfam" id="PF14309">
    <property type="entry name" value="DUF4378"/>
    <property type="match status" value="1"/>
</dbReference>
<dbReference type="PANTHER" id="PTHR31680:SF20">
    <property type="entry name" value="PROTEIN LONGIFOLIA 2-LIKE"/>
    <property type="match status" value="1"/>
</dbReference>
<dbReference type="InterPro" id="IPR033334">
    <property type="entry name" value="LNG1/2"/>
</dbReference>
<dbReference type="EMBL" id="AUSU01001784">
    <property type="protein sequence ID" value="EPS70195.1"/>
    <property type="molecule type" value="Genomic_DNA"/>
</dbReference>
<proteinExistence type="predicted"/>
<dbReference type="GO" id="GO:0051513">
    <property type="term" value="P:regulation of monopolar cell growth"/>
    <property type="evidence" value="ECO:0007669"/>
    <property type="project" value="InterPro"/>
</dbReference>
<protein>
    <recommendedName>
        <fullName evidence="1">DUF4378 domain-containing protein</fullName>
    </recommendedName>
</protein>
<comment type="caution">
    <text evidence="2">The sequence shown here is derived from an EMBL/GenBank/DDBJ whole genome shotgun (WGS) entry which is preliminary data.</text>
</comment>
<dbReference type="OrthoDB" id="769613at2759"/>
<dbReference type="AlphaFoldDB" id="S8CTL9"/>
<dbReference type="Proteomes" id="UP000015453">
    <property type="component" value="Unassembled WGS sequence"/>
</dbReference>